<protein>
    <recommendedName>
        <fullName evidence="2">DUF2314 domain-containing protein</fullName>
    </recommendedName>
</protein>
<dbReference type="InterPro" id="IPR018756">
    <property type="entry name" value="DUF2314"/>
</dbReference>
<evidence type="ECO:0000313" key="3">
    <source>
        <dbReference type="EMBL" id="HAE26676.1"/>
    </source>
</evidence>
<name>A0A3B9GWV3_9PROT</name>
<feature type="chain" id="PRO_5017610989" description="DUF2314 domain-containing protein" evidence="1">
    <location>
        <begin position="34"/>
        <end position="172"/>
    </location>
</feature>
<comment type="caution">
    <text evidence="3">The sequence shown here is derived from an EMBL/GenBank/DDBJ whole genome shotgun (WGS) entry which is preliminary data.</text>
</comment>
<accession>A0A3B9GWV3</accession>
<dbReference type="PROSITE" id="PS51257">
    <property type="entry name" value="PROKAR_LIPOPROTEIN"/>
    <property type="match status" value="1"/>
</dbReference>
<proteinExistence type="predicted"/>
<dbReference type="Proteomes" id="UP000259610">
    <property type="component" value="Unassembled WGS sequence"/>
</dbReference>
<evidence type="ECO:0000313" key="4">
    <source>
        <dbReference type="Proteomes" id="UP000259610"/>
    </source>
</evidence>
<feature type="domain" description="DUF2314" evidence="2">
    <location>
        <begin position="45"/>
        <end position="152"/>
    </location>
</feature>
<evidence type="ECO:0000256" key="1">
    <source>
        <dbReference type="SAM" id="SignalP"/>
    </source>
</evidence>
<evidence type="ECO:0000259" key="2">
    <source>
        <dbReference type="Pfam" id="PF10077"/>
    </source>
</evidence>
<dbReference type="Pfam" id="PF10077">
    <property type="entry name" value="DUF2314"/>
    <property type="match status" value="1"/>
</dbReference>
<dbReference type="EMBL" id="DMAN01000128">
    <property type="protein sequence ID" value="HAE26676.1"/>
    <property type="molecule type" value="Genomic_DNA"/>
</dbReference>
<reference evidence="3 4" key="1">
    <citation type="journal article" date="2018" name="Nat. Biotechnol.">
        <title>A standardized bacterial taxonomy based on genome phylogeny substantially revises the tree of life.</title>
        <authorList>
            <person name="Parks D.H."/>
            <person name="Chuvochina M."/>
            <person name="Waite D.W."/>
            <person name="Rinke C."/>
            <person name="Skarshewski A."/>
            <person name="Chaumeil P.A."/>
            <person name="Hugenholtz P."/>
        </authorList>
    </citation>
    <scope>NUCLEOTIDE SEQUENCE [LARGE SCALE GENOMIC DNA]</scope>
    <source>
        <strain evidence="3">UBA8733</strain>
    </source>
</reference>
<gene>
    <name evidence="3" type="ORF">DCG58_05910</name>
</gene>
<feature type="signal peptide" evidence="1">
    <location>
        <begin position="1"/>
        <end position="33"/>
    </location>
</feature>
<sequence>MGRAGRRAGRGMKAAGLFLALALIAACSGERVAEEGPPPLYKYNAMKEAVAEARQTLPVFWDALESGDPAYSDFALNVTTSSDRYTEEHVWLADIRQVNDAHYAGVVPEDHEIRDGLEAGDMIAFRPEQIADWRFREDGKFRGAYTTRAMMNLAPDAKIDNIRAMFHDSPVP</sequence>
<dbReference type="AlphaFoldDB" id="A0A3B9GWV3"/>
<keyword evidence="1" id="KW-0732">Signal</keyword>
<organism evidence="3 4">
    <name type="scientific">Hyphomonas adhaerens</name>
    <dbReference type="NCBI Taxonomy" id="81029"/>
    <lineage>
        <taxon>Bacteria</taxon>
        <taxon>Pseudomonadati</taxon>
        <taxon>Pseudomonadota</taxon>
        <taxon>Alphaproteobacteria</taxon>
        <taxon>Hyphomonadales</taxon>
        <taxon>Hyphomonadaceae</taxon>
        <taxon>Hyphomonas</taxon>
    </lineage>
</organism>